<dbReference type="EMBL" id="CP066308">
    <property type="protein sequence ID" value="QQE73712.1"/>
    <property type="molecule type" value="Genomic_DNA"/>
</dbReference>
<evidence type="ECO:0000313" key="3">
    <source>
        <dbReference type="Proteomes" id="UP000595847"/>
    </source>
</evidence>
<dbReference type="Gene3D" id="3.30.1490.300">
    <property type="match status" value="1"/>
</dbReference>
<dbReference type="Gene3D" id="3.30.420.40">
    <property type="match status" value="2"/>
</dbReference>
<dbReference type="InterPro" id="IPR005883">
    <property type="entry name" value="PilM"/>
</dbReference>
<accession>A0A7T5JN52</accession>
<reference evidence="1 3" key="1">
    <citation type="submission" date="2020-12" db="EMBL/GenBank/DDBJ databases">
        <title>strain FJAT-54423T represents a novel species of the genus Brevibacillus.</title>
        <authorList>
            <person name="Tang R."/>
        </authorList>
    </citation>
    <scope>NUCLEOTIDE SEQUENCE [LARGE SCALE GENOMIC DNA]</scope>
    <source>
        <strain evidence="1 3">FJAT-54423</strain>
    </source>
</reference>
<dbReference type="PANTHER" id="PTHR32432">
    <property type="entry name" value="CELL DIVISION PROTEIN FTSA-RELATED"/>
    <property type="match status" value="1"/>
</dbReference>
<dbReference type="InterPro" id="IPR050696">
    <property type="entry name" value="FtsA/MreB"/>
</dbReference>
<dbReference type="Proteomes" id="UP000677234">
    <property type="component" value="Chromosome"/>
</dbReference>
<name>A0A7T5JN52_9BACL</name>
<dbReference type="PANTHER" id="PTHR32432:SF3">
    <property type="entry name" value="ETHANOLAMINE UTILIZATION PROTEIN EUTJ"/>
    <property type="match status" value="1"/>
</dbReference>
<sequence length="341" mass="38279">MKLRIPFQTYPVRIGIAMEEEGLRFVEAKCVDGGVEIRQAGRIRLEDGCMENGRIIDMERAKLQLALAKKELRLSKKKAILSIPTSTVVIRKTRQPRLSPEEIRSLLEIELGTTIHLPFSRPYFDFHKIGEVEPEQDPNERDGFGLDDALPEDEYLVIAAPGDVIDPYIELLKVLDLEVTAVDIEPLALYRLLLASGEGYPTDFMFLQLGPHAVNVSIFQSDIPEFLRSIPIQMAHYQPAGEPALQGESSGALDAFVQDLIREVDRVINFYQFSMKNDGTRIKTIYITGEGSNLEEMIAMLQPRMSSLQIHPLPTHHIRHQPTLQKSVQAITAAAGLTLRG</sequence>
<organism evidence="1 3">
    <name type="scientific">Brevibacillus composti</name>
    <dbReference type="NCBI Taxonomy" id="2796470"/>
    <lineage>
        <taxon>Bacteria</taxon>
        <taxon>Bacillati</taxon>
        <taxon>Bacillota</taxon>
        <taxon>Bacilli</taxon>
        <taxon>Bacillales</taxon>
        <taxon>Paenibacillaceae</taxon>
        <taxon>Brevibacillus</taxon>
    </lineage>
</organism>
<dbReference type="InterPro" id="IPR043129">
    <property type="entry name" value="ATPase_NBD"/>
</dbReference>
<dbReference type="RefSeq" id="WP_198827314.1">
    <property type="nucleotide sequence ID" value="NZ_CP066308.1"/>
</dbReference>
<proteinExistence type="predicted"/>
<dbReference type="Pfam" id="PF11104">
    <property type="entry name" value="PilM_2"/>
    <property type="match status" value="1"/>
</dbReference>
<keyword evidence="4" id="KW-1185">Reference proteome</keyword>
<dbReference type="EMBL" id="CP073708">
    <property type="protein sequence ID" value="QUO40795.1"/>
    <property type="molecule type" value="Genomic_DNA"/>
</dbReference>
<dbReference type="SUPFAM" id="SSF53067">
    <property type="entry name" value="Actin-like ATPase domain"/>
    <property type="match status" value="1"/>
</dbReference>
<dbReference type="KEGG" id="bcop:JD108_17770"/>
<reference evidence="2" key="2">
    <citation type="submission" date="2021-04" db="EMBL/GenBank/DDBJ databases">
        <title>Brevibacillus composti FJAT-54423, complete genome.</title>
        <authorList>
            <person name="Tang R."/>
        </authorList>
    </citation>
    <scope>NUCLEOTIDE SEQUENCE</scope>
    <source>
        <strain evidence="2">FJAT-54424</strain>
    </source>
</reference>
<dbReference type="AlphaFoldDB" id="A0A7T5JN52"/>
<dbReference type="Proteomes" id="UP000595847">
    <property type="component" value="Chromosome"/>
</dbReference>
<gene>
    <name evidence="1" type="primary">pilM</name>
    <name evidence="1" type="ORF">JD108_17770</name>
    <name evidence="2" type="ORF">KDJ56_17710</name>
</gene>
<evidence type="ECO:0000313" key="2">
    <source>
        <dbReference type="EMBL" id="QUO40795.1"/>
    </source>
</evidence>
<protein>
    <submittedName>
        <fullName evidence="1">Pilus assembly protein PilM</fullName>
    </submittedName>
</protein>
<evidence type="ECO:0000313" key="4">
    <source>
        <dbReference type="Proteomes" id="UP000677234"/>
    </source>
</evidence>
<evidence type="ECO:0000313" key="1">
    <source>
        <dbReference type="EMBL" id="QQE73712.1"/>
    </source>
</evidence>